<accession>A0AAX1KG54</accession>
<dbReference type="AlphaFoldDB" id="A0AAX1KG54"/>
<proteinExistence type="predicted"/>
<organism evidence="1 2">
    <name type="scientific">Flavonifractor plautii</name>
    <name type="common">Fusobacterium plautii</name>
    <dbReference type="NCBI Taxonomy" id="292800"/>
    <lineage>
        <taxon>Bacteria</taxon>
        <taxon>Bacillati</taxon>
        <taxon>Bacillota</taxon>
        <taxon>Clostridia</taxon>
        <taxon>Eubacteriales</taxon>
        <taxon>Oscillospiraceae</taxon>
        <taxon>Flavonifractor</taxon>
    </lineage>
</organism>
<dbReference type="RefSeq" id="WP_065535291.1">
    <property type="nucleotide sequence ID" value="NZ_CP015406.2"/>
</dbReference>
<sequence length="90" mass="10058">MKEYIERAVALEILKRNPIGTWRGAPVYSEEIKSAADEIGDLPVADVAEVVRCRECSYRLPKGTVCQLSGMEITGDDFCSRGQRKEADHE</sequence>
<gene>
    <name evidence="1" type="ORF">I5Q84_13075</name>
</gene>
<evidence type="ECO:0000313" key="1">
    <source>
        <dbReference type="EMBL" id="QQR04906.1"/>
    </source>
</evidence>
<reference evidence="1 2" key="1">
    <citation type="submission" date="2020-11" db="EMBL/GenBank/DDBJ databases">
        <title>Closed and high quality bacterial genomes of the OMM12 community.</title>
        <authorList>
            <person name="Marbouty M."/>
            <person name="Lamy-Besnier Q."/>
            <person name="Debarbieux L."/>
            <person name="Koszul R."/>
        </authorList>
    </citation>
    <scope>NUCLEOTIDE SEQUENCE [LARGE SCALE GENOMIC DNA]</scope>
    <source>
        <strain evidence="1 2">YL31</strain>
    </source>
</reference>
<name>A0AAX1KG54_FLAPL</name>
<protein>
    <submittedName>
        <fullName evidence="1">Uncharacterized protein</fullName>
    </submittedName>
</protein>
<dbReference type="KEGG" id="fpla:A4U99_14540"/>
<dbReference type="EMBL" id="CP065315">
    <property type="protein sequence ID" value="QQR04906.1"/>
    <property type="molecule type" value="Genomic_DNA"/>
</dbReference>
<dbReference type="Proteomes" id="UP000595792">
    <property type="component" value="Chromosome"/>
</dbReference>
<evidence type="ECO:0000313" key="2">
    <source>
        <dbReference type="Proteomes" id="UP000595792"/>
    </source>
</evidence>